<proteinExistence type="predicted"/>
<dbReference type="Gramene" id="OE9A027261T1">
    <property type="protein sequence ID" value="OE9A027261C1"/>
    <property type="gene ID" value="OE9A027261"/>
</dbReference>
<dbReference type="OrthoDB" id="1898716at2759"/>
<evidence type="ECO:0000313" key="2">
    <source>
        <dbReference type="Proteomes" id="UP000594638"/>
    </source>
</evidence>
<evidence type="ECO:0000313" key="1">
    <source>
        <dbReference type="EMBL" id="CAA3014395.1"/>
    </source>
</evidence>
<organism evidence="1 2">
    <name type="scientific">Olea europaea subsp. europaea</name>
    <dbReference type="NCBI Taxonomy" id="158383"/>
    <lineage>
        <taxon>Eukaryota</taxon>
        <taxon>Viridiplantae</taxon>
        <taxon>Streptophyta</taxon>
        <taxon>Embryophyta</taxon>
        <taxon>Tracheophyta</taxon>
        <taxon>Spermatophyta</taxon>
        <taxon>Magnoliopsida</taxon>
        <taxon>eudicotyledons</taxon>
        <taxon>Gunneridae</taxon>
        <taxon>Pentapetalae</taxon>
        <taxon>asterids</taxon>
        <taxon>lamiids</taxon>
        <taxon>Lamiales</taxon>
        <taxon>Oleaceae</taxon>
        <taxon>Oleeae</taxon>
        <taxon>Olea</taxon>
    </lineage>
</organism>
<gene>
    <name evidence="1" type="ORF">OLEA9_A027261</name>
</gene>
<protein>
    <submittedName>
        <fullName evidence="1">Agamous-like MADS-box AGL11</fullName>
    </submittedName>
</protein>
<sequence>MGDGLGSLNVKELTQPKSRLERGITRIRSKKEVQLEHENACLIAKVAETERIQQLSMIPGGNDFEAIQAYLSHNLQLDLTEEMPAAPYPTRDKKILHLEYVFLSFLISSVSLRHS</sequence>
<keyword evidence="2" id="KW-1185">Reference proteome</keyword>
<dbReference type="AlphaFoldDB" id="A0A8S0UCM3"/>
<reference evidence="1 2" key="1">
    <citation type="submission" date="2019-12" db="EMBL/GenBank/DDBJ databases">
        <authorList>
            <person name="Alioto T."/>
            <person name="Alioto T."/>
            <person name="Gomez Garrido J."/>
        </authorList>
    </citation>
    <scope>NUCLEOTIDE SEQUENCE [LARGE SCALE GENOMIC DNA]</scope>
</reference>
<name>A0A8S0UCM3_OLEEU</name>
<dbReference type="Proteomes" id="UP000594638">
    <property type="component" value="Unassembled WGS sequence"/>
</dbReference>
<comment type="caution">
    <text evidence="1">The sequence shown here is derived from an EMBL/GenBank/DDBJ whole genome shotgun (WGS) entry which is preliminary data.</text>
</comment>
<dbReference type="EMBL" id="CACTIH010007485">
    <property type="protein sequence ID" value="CAA3014395.1"/>
    <property type="molecule type" value="Genomic_DNA"/>
</dbReference>
<accession>A0A8S0UCM3</accession>